<evidence type="ECO:0008006" key="3">
    <source>
        <dbReference type="Google" id="ProtNLM"/>
    </source>
</evidence>
<evidence type="ECO:0000313" key="1">
    <source>
        <dbReference type="EMBL" id="SDR62967.1"/>
    </source>
</evidence>
<dbReference type="Proteomes" id="UP000199365">
    <property type="component" value="Unassembled WGS sequence"/>
</dbReference>
<evidence type="ECO:0000313" key="2">
    <source>
        <dbReference type="Proteomes" id="UP000199365"/>
    </source>
</evidence>
<reference evidence="2" key="1">
    <citation type="submission" date="2016-10" db="EMBL/GenBank/DDBJ databases">
        <authorList>
            <person name="Varghese N."/>
            <person name="Submissions S."/>
        </authorList>
    </citation>
    <scope>NUCLEOTIDE SEQUENCE [LARGE SCALE GENOMIC DNA]</scope>
    <source>
        <strain evidence="2">DUS833</strain>
    </source>
</reference>
<accession>A0A1H1KLH7</accession>
<name>A0A1H1KLH7_9BURK</name>
<keyword evidence="2" id="KW-1185">Reference proteome</keyword>
<dbReference type="EMBL" id="FNKX01000005">
    <property type="protein sequence ID" value="SDR62967.1"/>
    <property type="molecule type" value="Genomic_DNA"/>
</dbReference>
<sequence length="81" mass="9125">MESMATPIDIAHRWRQENGYVGRGGVVVLFDGEVQNWVNKLRNPEHWQPGCIAVDEQGHTWTAIAGSERNGALMWLASHEL</sequence>
<dbReference type="AlphaFoldDB" id="A0A1H1KLH7"/>
<organism evidence="1 2">
    <name type="scientific">Paraburkholderia tuberum</name>
    <dbReference type="NCBI Taxonomy" id="157910"/>
    <lineage>
        <taxon>Bacteria</taxon>
        <taxon>Pseudomonadati</taxon>
        <taxon>Pseudomonadota</taxon>
        <taxon>Betaproteobacteria</taxon>
        <taxon>Burkholderiales</taxon>
        <taxon>Burkholderiaceae</taxon>
        <taxon>Paraburkholderia</taxon>
    </lineage>
</organism>
<proteinExistence type="predicted"/>
<gene>
    <name evidence="1" type="ORF">SAMN05445850_8541</name>
</gene>
<protein>
    <recommendedName>
        <fullName evidence="3">Antirestriction protein ArdR</fullName>
    </recommendedName>
</protein>
<dbReference type="STRING" id="157910.SAMN05445850_8541"/>